<evidence type="ECO:0000256" key="1">
    <source>
        <dbReference type="SAM" id="MobiDB-lite"/>
    </source>
</evidence>
<feature type="region of interest" description="Disordered" evidence="1">
    <location>
        <begin position="260"/>
        <end position="394"/>
    </location>
</feature>
<dbReference type="GeneID" id="102009216"/>
<dbReference type="PANTHER" id="PTHR22435:SF0">
    <property type="entry name" value="PROTEIN BNIP5"/>
    <property type="match status" value="1"/>
</dbReference>
<feature type="compositionally biased region" description="Basic and acidic residues" evidence="1">
    <location>
        <begin position="1"/>
        <end position="24"/>
    </location>
</feature>
<feature type="compositionally biased region" description="Basic and acidic residues" evidence="1">
    <location>
        <begin position="121"/>
        <end position="133"/>
    </location>
</feature>
<dbReference type="OMA" id="WTTSDWA"/>
<dbReference type="Proteomes" id="UP000694398">
    <property type="component" value="Unassembled WGS sequence"/>
</dbReference>
<feature type="region of interest" description="Disordered" evidence="1">
    <location>
        <begin position="117"/>
        <end position="245"/>
    </location>
</feature>
<feature type="region of interest" description="Disordered" evidence="1">
    <location>
        <begin position="1"/>
        <end position="102"/>
    </location>
</feature>
<dbReference type="Ensembl" id="ENSCLAT00000016462.1">
    <property type="protein sequence ID" value="ENSCLAP00000016298.1"/>
    <property type="gene ID" value="ENSCLAG00000011215.1"/>
</dbReference>
<dbReference type="GeneTree" id="ENSGT00390000001176"/>
<dbReference type="OrthoDB" id="9836802at2759"/>
<feature type="compositionally biased region" description="Basic residues" evidence="1">
    <location>
        <begin position="443"/>
        <end position="457"/>
    </location>
</feature>
<protein>
    <submittedName>
        <fullName evidence="2">BCL2 interacting protein 5</fullName>
    </submittedName>
</protein>
<dbReference type="AlphaFoldDB" id="A0A8C2VIQ0"/>
<feature type="compositionally biased region" description="Polar residues" evidence="1">
    <location>
        <begin position="52"/>
        <end position="62"/>
    </location>
</feature>
<feature type="compositionally biased region" description="Basic residues" evidence="1">
    <location>
        <begin position="146"/>
        <end position="164"/>
    </location>
</feature>
<evidence type="ECO:0000313" key="2">
    <source>
        <dbReference type="Ensembl" id="ENSCLAP00000016298.1"/>
    </source>
</evidence>
<feature type="region of interest" description="Disordered" evidence="1">
    <location>
        <begin position="406"/>
        <end position="529"/>
    </location>
</feature>
<reference evidence="2" key="2">
    <citation type="submission" date="2025-09" db="UniProtKB">
        <authorList>
            <consortium name="Ensembl"/>
        </authorList>
    </citation>
    <scope>IDENTIFICATION</scope>
</reference>
<name>A0A8C2VIQ0_CHILA</name>
<accession>A0A8C2VIQ0</accession>
<dbReference type="InterPro" id="IPR031362">
    <property type="entry name" value="BNIP5"/>
</dbReference>
<dbReference type="Pfam" id="PF15661">
    <property type="entry name" value="CF222"/>
    <property type="match status" value="1"/>
</dbReference>
<feature type="compositionally biased region" description="Low complexity" evidence="1">
    <location>
        <begin position="409"/>
        <end position="427"/>
    </location>
</feature>
<feature type="compositionally biased region" description="Basic and acidic residues" evidence="1">
    <location>
        <begin position="165"/>
        <end position="181"/>
    </location>
</feature>
<proteinExistence type="predicted"/>
<organism evidence="2 3">
    <name type="scientific">Chinchilla lanigera</name>
    <name type="common">Long-tailed chinchilla</name>
    <name type="synonym">Chinchilla villidera</name>
    <dbReference type="NCBI Taxonomy" id="34839"/>
    <lineage>
        <taxon>Eukaryota</taxon>
        <taxon>Metazoa</taxon>
        <taxon>Chordata</taxon>
        <taxon>Craniata</taxon>
        <taxon>Vertebrata</taxon>
        <taxon>Euteleostomi</taxon>
        <taxon>Mammalia</taxon>
        <taxon>Eutheria</taxon>
        <taxon>Euarchontoglires</taxon>
        <taxon>Glires</taxon>
        <taxon>Rodentia</taxon>
        <taxon>Hystricomorpha</taxon>
        <taxon>Chinchillidae</taxon>
        <taxon>Chinchilla</taxon>
    </lineage>
</organism>
<reference evidence="2" key="1">
    <citation type="submission" date="2025-08" db="UniProtKB">
        <authorList>
            <consortium name="Ensembl"/>
        </authorList>
    </citation>
    <scope>IDENTIFICATION</scope>
</reference>
<feature type="compositionally biased region" description="Low complexity" evidence="1">
    <location>
        <begin position="458"/>
        <end position="467"/>
    </location>
</feature>
<dbReference type="CTD" id="389384"/>
<feature type="compositionally biased region" description="Basic and acidic residues" evidence="1">
    <location>
        <begin position="381"/>
        <end position="394"/>
    </location>
</feature>
<dbReference type="PANTHER" id="PTHR22435">
    <property type="entry name" value="CHROMOSOME 6 OPEN READING FRAME 222"/>
    <property type="match status" value="1"/>
</dbReference>
<gene>
    <name evidence="2" type="primary">BNIP5</name>
</gene>
<evidence type="ECO:0000313" key="3">
    <source>
        <dbReference type="Proteomes" id="UP000694398"/>
    </source>
</evidence>
<sequence>MEHPWDPRRAQSLDRSHAPRKDSESSSCQCLSLPGAPYRRAPRRAISDGARCSQSPDPSSGAQGAEVAAAHTLEETRGFLPSERRTPPDTKKDKAQRRAQPGWLKMLLNLLLRIGFEEPEDKASGRPKGKEEPLESPEAAEELAFRKKAQDKKANRKRYGHRKHGAEEAKGSHDREAEGHQARLPNMAAALHCEEAEAAPVHGGGPDSGGPQSLPCEGAGAGLSDLSPQAPGSGPEEELKKPDQDAVIRMIVEFLKKAGDQWEEEQARASQPEVQLHSPALGCRGKSQERKPSSLRRAFSLKKCSPEGPGRARAADVPGPEARPPKRPSFLPLCVGGGAHRPSTSSSPGSEGPGGPEARSADGDGPSPSELPARAGCQGPEEERPLDRASESNEFRRKILRLLRDGEEPAGAGEQEAEAAGQSLALAGRRKSPEKKPSSLRRAFAHKRHSSKERRRAGAVGTGVAATPDSRPPKRPGFLPLCVGGHRTSISCSSDEEGQEFQEPSATEAAAPGFSEAASRASSCTPEGDPQLLQEGVCGSKELVICKLVALLQEVDGELGEQIRRHPSFKRFFYEFSDSSLRKLAATLRSQQARPEDGDRSLPKRLLPLAFGLGNKYADGHSRTICSLMGSRSRAQSQEAQLNLTSPGCLSPD</sequence>
<feature type="compositionally biased region" description="Basic and acidic residues" evidence="1">
    <location>
        <begin position="72"/>
        <end position="93"/>
    </location>
</feature>
<keyword evidence="3" id="KW-1185">Reference proteome</keyword>